<dbReference type="EMBL" id="JXLC01000010">
    <property type="protein sequence ID" value="OJG91815.1"/>
    <property type="molecule type" value="Genomic_DNA"/>
</dbReference>
<dbReference type="Proteomes" id="UP000183039">
    <property type="component" value="Unassembled WGS sequence"/>
</dbReference>
<comment type="caution">
    <text evidence="1">The sequence shown here is derived from an EMBL/GenBank/DDBJ whole genome shotgun (WGS) entry which is preliminary data.</text>
</comment>
<sequence>MTKDSFLITEKAAASYLIQKMTETDVFIKGFQLFFSANKKVSVRK</sequence>
<organism evidence="1 2">
    <name type="scientific">Enterococcus silesiacus</name>
    <dbReference type="NCBI Taxonomy" id="332949"/>
    <lineage>
        <taxon>Bacteria</taxon>
        <taxon>Bacillati</taxon>
        <taxon>Bacillota</taxon>
        <taxon>Bacilli</taxon>
        <taxon>Lactobacillales</taxon>
        <taxon>Enterococcaceae</taxon>
        <taxon>Enterococcus</taxon>
    </lineage>
</organism>
<dbReference type="AlphaFoldDB" id="A0AA91GAH7"/>
<protein>
    <submittedName>
        <fullName evidence="1">Uncharacterized protein</fullName>
    </submittedName>
</protein>
<accession>A0AA91GAH7</accession>
<evidence type="ECO:0000313" key="1">
    <source>
        <dbReference type="EMBL" id="OJG91815.1"/>
    </source>
</evidence>
<proteinExistence type="predicted"/>
<name>A0AA91GAH7_9ENTE</name>
<gene>
    <name evidence="1" type="ORF">RV15_GL000255</name>
</gene>
<reference evidence="1 2" key="1">
    <citation type="submission" date="2014-12" db="EMBL/GenBank/DDBJ databases">
        <title>Draft genome sequences of 29 type strains of Enterococci.</title>
        <authorList>
            <person name="Zhong Z."/>
            <person name="Sun Z."/>
            <person name="Liu W."/>
            <person name="Zhang W."/>
            <person name="Zhang H."/>
        </authorList>
    </citation>
    <scope>NUCLEOTIDE SEQUENCE [LARGE SCALE GENOMIC DNA]</scope>
    <source>
        <strain evidence="1 2">DSM 22801</strain>
    </source>
</reference>
<evidence type="ECO:0000313" key="2">
    <source>
        <dbReference type="Proteomes" id="UP000183039"/>
    </source>
</evidence>